<protein>
    <submittedName>
        <fullName evidence="5">37S ribosomal protein S16, mitochondrial</fullName>
    </submittedName>
</protein>
<feature type="compositionally biased region" description="Pro residues" evidence="4">
    <location>
        <begin position="101"/>
        <end position="110"/>
    </location>
</feature>
<sequence>MAVRLRLALSGKRHNRIYHIVAAHHRLRRDGKPIETLGLFDPHLAPGEKTRIIEWSADRIRYWLGVGAQPSPAVSKLLVLGGIQKKTVEVPSTQEIAPQTTPSPPTPPPVKAKAKAKIPTKTPAAPSMTRRERLLDGLARRSL</sequence>
<dbReference type="HAMAP" id="MF_00385">
    <property type="entry name" value="Ribosomal_bS16"/>
    <property type="match status" value="1"/>
</dbReference>
<comment type="caution">
    <text evidence="5">The sequence shown here is derived from an EMBL/GenBank/DDBJ whole genome shotgun (WGS) entry which is preliminary data.</text>
</comment>
<feature type="region of interest" description="Disordered" evidence="4">
    <location>
        <begin position="90"/>
        <end position="143"/>
    </location>
</feature>
<evidence type="ECO:0000256" key="1">
    <source>
        <dbReference type="ARBA" id="ARBA00006668"/>
    </source>
</evidence>
<dbReference type="EMBL" id="RWJN01000307">
    <property type="protein sequence ID" value="TCD63324.1"/>
    <property type="molecule type" value="Genomic_DNA"/>
</dbReference>
<dbReference type="PANTHER" id="PTHR12919:SF20">
    <property type="entry name" value="SMALL RIBOSOMAL SUBUNIT PROTEIN BS16M"/>
    <property type="match status" value="1"/>
</dbReference>
<comment type="similarity">
    <text evidence="1">Belongs to the bacterial ribosomal protein bS16 family.</text>
</comment>
<dbReference type="SUPFAM" id="SSF54565">
    <property type="entry name" value="Ribosomal protein S16"/>
    <property type="match status" value="1"/>
</dbReference>
<dbReference type="Gene3D" id="3.30.1320.10">
    <property type="match status" value="1"/>
</dbReference>
<keyword evidence="3" id="KW-0687">Ribonucleoprotein</keyword>
<feature type="compositionally biased region" description="Basic and acidic residues" evidence="4">
    <location>
        <begin position="129"/>
        <end position="143"/>
    </location>
</feature>
<dbReference type="InterPro" id="IPR023803">
    <property type="entry name" value="Ribosomal_bS16_dom_sf"/>
</dbReference>
<dbReference type="Proteomes" id="UP000292702">
    <property type="component" value="Unassembled WGS sequence"/>
</dbReference>
<dbReference type="OrthoDB" id="407221at2759"/>
<organism evidence="5 6">
    <name type="scientific">Steccherinum ochraceum</name>
    <dbReference type="NCBI Taxonomy" id="92696"/>
    <lineage>
        <taxon>Eukaryota</taxon>
        <taxon>Fungi</taxon>
        <taxon>Dikarya</taxon>
        <taxon>Basidiomycota</taxon>
        <taxon>Agaricomycotina</taxon>
        <taxon>Agaricomycetes</taxon>
        <taxon>Polyporales</taxon>
        <taxon>Steccherinaceae</taxon>
        <taxon>Steccherinum</taxon>
    </lineage>
</organism>
<dbReference type="InterPro" id="IPR000307">
    <property type="entry name" value="Ribosomal_bS16"/>
</dbReference>
<keyword evidence="6" id="KW-1185">Reference proteome</keyword>
<dbReference type="Pfam" id="PF00886">
    <property type="entry name" value="Ribosomal_S16"/>
    <property type="match status" value="1"/>
</dbReference>
<name>A0A4R0RLY8_9APHY</name>
<dbReference type="PANTHER" id="PTHR12919">
    <property type="entry name" value="30S RIBOSOMAL PROTEIN S16"/>
    <property type="match status" value="1"/>
</dbReference>
<keyword evidence="2 5" id="KW-0689">Ribosomal protein</keyword>
<gene>
    <name evidence="5" type="primary">MRPS16</name>
    <name evidence="5" type="ORF">EIP91_005670</name>
</gene>
<dbReference type="STRING" id="92696.A0A4R0RLY8"/>
<dbReference type="AlphaFoldDB" id="A0A4R0RLY8"/>
<evidence type="ECO:0000313" key="5">
    <source>
        <dbReference type="EMBL" id="TCD63324.1"/>
    </source>
</evidence>
<reference evidence="5 6" key="1">
    <citation type="submission" date="2018-11" db="EMBL/GenBank/DDBJ databases">
        <title>Genome assembly of Steccherinum ochraceum LE-BIN_3174, the white-rot fungus of the Steccherinaceae family (The Residual Polyporoid clade, Polyporales, Basidiomycota).</title>
        <authorList>
            <person name="Fedorova T.V."/>
            <person name="Glazunova O.A."/>
            <person name="Landesman E.O."/>
            <person name="Moiseenko K.V."/>
            <person name="Psurtseva N.V."/>
            <person name="Savinova O.S."/>
            <person name="Shakhova N.V."/>
            <person name="Tyazhelova T.V."/>
            <person name="Vasina D.V."/>
        </authorList>
    </citation>
    <scope>NUCLEOTIDE SEQUENCE [LARGE SCALE GENOMIC DNA]</scope>
    <source>
        <strain evidence="5 6">LE-BIN_3174</strain>
    </source>
</reference>
<accession>A0A4R0RLY8</accession>
<dbReference type="GO" id="GO:0003735">
    <property type="term" value="F:structural constituent of ribosome"/>
    <property type="evidence" value="ECO:0007669"/>
    <property type="project" value="InterPro"/>
</dbReference>
<evidence type="ECO:0000256" key="3">
    <source>
        <dbReference type="ARBA" id="ARBA00023274"/>
    </source>
</evidence>
<dbReference type="NCBIfam" id="TIGR00002">
    <property type="entry name" value="S16"/>
    <property type="match status" value="1"/>
</dbReference>
<evidence type="ECO:0000313" key="6">
    <source>
        <dbReference type="Proteomes" id="UP000292702"/>
    </source>
</evidence>
<evidence type="ECO:0000256" key="2">
    <source>
        <dbReference type="ARBA" id="ARBA00022980"/>
    </source>
</evidence>
<dbReference type="GO" id="GO:0032543">
    <property type="term" value="P:mitochondrial translation"/>
    <property type="evidence" value="ECO:0007669"/>
    <property type="project" value="TreeGrafter"/>
</dbReference>
<dbReference type="GO" id="GO:0005763">
    <property type="term" value="C:mitochondrial small ribosomal subunit"/>
    <property type="evidence" value="ECO:0007669"/>
    <property type="project" value="TreeGrafter"/>
</dbReference>
<proteinExistence type="inferred from homology"/>
<evidence type="ECO:0000256" key="4">
    <source>
        <dbReference type="SAM" id="MobiDB-lite"/>
    </source>
</evidence>